<gene>
    <name evidence="2" type="ORF">EYF80_009346</name>
</gene>
<dbReference type="EMBL" id="SRLO01000055">
    <property type="protein sequence ID" value="TNN80322.1"/>
    <property type="molecule type" value="Genomic_DNA"/>
</dbReference>
<sequence>MAGGWSDGDGEGQRGDQVWTLLLPAAALLCSRYAPPLPSRDLIMEDLLAMRTEPMHVRCAKEGDEPRAEAGPRIVMVNTNLIQCSLARDSDGGEMRHFDGQTTATGDEWSSVNESRKQQITADDSDTLR</sequence>
<feature type="region of interest" description="Disordered" evidence="1">
    <location>
        <begin position="90"/>
        <end position="129"/>
    </location>
</feature>
<feature type="compositionally biased region" description="Basic and acidic residues" evidence="1">
    <location>
        <begin position="90"/>
        <end position="99"/>
    </location>
</feature>
<comment type="caution">
    <text evidence="2">The sequence shown here is derived from an EMBL/GenBank/DDBJ whole genome shotgun (WGS) entry which is preliminary data.</text>
</comment>
<proteinExistence type="predicted"/>
<name>A0A4Z2ISR2_9TELE</name>
<evidence type="ECO:0000313" key="3">
    <source>
        <dbReference type="Proteomes" id="UP000314294"/>
    </source>
</evidence>
<organism evidence="2 3">
    <name type="scientific">Liparis tanakae</name>
    <name type="common">Tanaka's snailfish</name>
    <dbReference type="NCBI Taxonomy" id="230148"/>
    <lineage>
        <taxon>Eukaryota</taxon>
        <taxon>Metazoa</taxon>
        <taxon>Chordata</taxon>
        <taxon>Craniata</taxon>
        <taxon>Vertebrata</taxon>
        <taxon>Euteleostomi</taxon>
        <taxon>Actinopterygii</taxon>
        <taxon>Neopterygii</taxon>
        <taxon>Teleostei</taxon>
        <taxon>Neoteleostei</taxon>
        <taxon>Acanthomorphata</taxon>
        <taxon>Eupercaria</taxon>
        <taxon>Perciformes</taxon>
        <taxon>Cottioidei</taxon>
        <taxon>Cottales</taxon>
        <taxon>Liparidae</taxon>
        <taxon>Liparis</taxon>
    </lineage>
</organism>
<accession>A0A4Z2ISR2</accession>
<evidence type="ECO:0000313" key="2">
    <source>
        <dbReference type="EMBL" id="TNN80322.1"/>
    </source>
</evidence>
<protein>
    <submittedName>
        <fullName evidence="2">Uncharacterized protein</fullName>
    </submittedName>
</protein>
<reference evidence="2 3" key="1">
    <citation type="submission" date="2019-03" db="EMBL/GenBank/DDBJ databases">
        <title>First draft genome of Liparis tanakae, snailfish: a comprehensive survey of snailfish specific genes.</title>
        <authorList>
            <person name="Kim W."/>
            <person name="Song I."/>
            <person name="Jeong J.-H."/>
            <person name="Kim D."/>
            <person name="Kim S."/>
            <person name="Ryu S."/>
            <person name="Song J.Y."/>
            <person name="Lee S.K."/>
        </authorList>
    </citation>
    <scope>NUCLEOTIDE SEQUENCE [LARGE SCALE GENOMIC DNA]</scope>
    <source>
        <tissue evidence="2">Muscle</tissue>
    </source>
</reference>
<evidence type="ECO:0000256" key="1">
    <source>
        <dbReference type="SAM" id="MobiDB-lite"/>
    </source>
</evidence>
<keyword evidence="3" id="KW-1185">Reference proteome</keyword>
<dbReference type="Proteomes" id="UP000314294">
    <property type="component" value="Unassembled WGS sequence"/>
</dbReference>
<dbReference type="AlphaFoldDB" id="A0A4Z2ISR2"/>
<feature type="compositionally biased region" description="Polar residues" evidence="1">
    <location>
        <begin position="100"/>
        <end position="122"/>
    </location>
</feature>